<keyword evidence="3" id="KW-1185">Reference proteome</keyword>
<sequence>MSTFSTDTGDMQIKSQAVMGTIDRLRSEVAAMQMNLDQLQGTWQGAAAASFQAIVAEWRATHVRIEESLSSIATALHHASTQYEEVENINASMFRF</sequence>
<dbReference type="SUPFAM" id="SSF140453">
    <property type="entry name" value="EsxAB dimer-like"/>
    <property type="match status" value="1"/>
</dbReference>
<dbReference type="NCBIfam" id="TIGR03930">
    <property type="entry name" value="WXG100_ESAT6"/>
    <property type="match status" value="1"/>
</dbReference>
<accession>A0A5B7WSM2</accession>
<dbReference type="Pfam" id="PF06013">
    <property type="entry name" value="WXG100"/>
    <property type="match status" value="1"/>
</dbReference>
<comment type="similarity">
    <text evidence="1">Belongs to the WXG100 family.</text>
</comment>
<dbReference type="InterPro" id="IPR036689">
    <property type="entry name" value="ESAT-6-like_sf"/>
</dbReference>
<dbReference type="AlphaFoldDB" id="A0A5B7WSM2"/>
<dbReference type="Proteomes" id="UP000307000">
    <property type="component" value="Chromosome"/>
</dbReference>
<proteinExistence type="inferred from homology"/>
<dbReference type="InterPro" id="IPR010310">
    <property type="entry name" value="T7SS_ESAT-6-like"/>
</dbReference>
<evidence type="ECO:0000313" key="2">
    <source>
        <dbReference type="EMBL" id="QCY46224.1"/>
    </source>
</evidence>
<evidence type="ECO:0000313" key="3">
    <source>
        <dbReference type="Proteomes" id="UP000307000"/>
    </source>
</evidence>
<protein>
    <recommendedName>
        <fullName evidence="1">ESAT-6-like protein</fullName>
    </recommendedName>
</protein>
<evidence type="ECO:0000256" key="1">
    <source>
        <dbReference type="RuleBase" id="RU362001"/>
    </source>
</evidence>
<dbReference type="KEGG" id="gcr:GcLGCM259_0458"/>
<name>A0A5B7WSM2_9MICC</name>
<dbReference type="RefSeq" id="WP_138174842.1">
    <property type="nucleotide sequence ID" value="NZ_BAAAGL010000008.1"/>
</dbReference>
<dbReference type="EMBL" id="CP034412">
    <property type="protein sequence ID" value="QCY46224.1"/>
    <property type="molecule type" value="Genomic_DNA"/>
</dbReference>
<organism evidence="2 3">
    <name type="scientific">Glutamicibacter creatinolyticus</name>
    <dbReference type="NCBI Taxonomy" id="162496"/>
    <lineage>
        <taxon>Bacteria</taxon>
        <taxon>Bacillati</taxon>
        <taxon>Actinomycetota</taxon>
        <taxon>Actinomycetes</taxon>
        <taxon>Micrococcales</taxon>
        <taxon>Micrococcaceae</taxon>
        <taxon>Glutamicibacter</taxon>
    </lineage>
</organism>
<reference evidence="2 3" key="1">
    <citation type="submission" date="2018-12" db="EMBL/GenBank/DDBJ databases">
        <title>Complete Genome Sequence of Glutamicibacter creatinolyticus strain LGCM259,isolated from an abscess of a 12-year-old mare in Italy.</title>
        <authorList>
            <person name="Santos R.G."/>
            <person name="Silva A.L."/>
            <person name="Seyffert N."/>
            <person name="Castro T.L.P."/>
            <person name="Attili A.R."/>
            <person name="Rifici C."/>
            <person name="Mazzullo G."/>
            <person name="Brenig B."/>
            <person name="Venanzi F."/>
            <person name="Azevedo V."/>
        </authorList>
    </citation>
    <scope>NUCLEOTIDE SEQUENCE [LARGE SCALE GENOMIC DNA]</scope>
    <source>
        <strain evidence="2 3">LGCM 259</strain>
    </source>
</reference>
<gene>
    <name evidence="2" type="ORF">GcLGCM259_0458</name>
</gene>
<dbReference type="Gene3D" id="1.10.287.1060">
    <property type="entry name" value="ESAT-6-like"/>
    <property type="match status" value="1"/>
</dbReference>